<gene>
    <name evidence="4" type="ORF">H3146_25050</name>
</gene>
<dbReference type="EMBL" id="JABJWZ010000398">
    <property type="protein sequence ID" value="MBB1256590.1"/>
    <property type="molecule type" value="Genomic_DNA"/>
</dbReference>
<feature type="non-terminal residue" evidence="4">
    <location>
        <position position="191"/>
    </location>
</feature>
<dbReference type="AlphaFoldDB" id="A0A7W3WR33"/>
<keyword evidence="2" id="KW-0812">Transmembrane</keyword>
<feature type="transmembrane region" description="Helical" evidence="2">
    <location>
        <begin position="127"/>
        <end position="145"/>
    </location>
</feature>
<sequence>MQHDRPGGKAVIRIRAVGTLLLVGHLVFVGWLTLRPLAVPWVAPANVELLATIRADIEQGPVSALRGIGGNLLMFAPLGALLPLVSGQRGSRTGSFLRTFAAAGLLSLSLEALRSAVPGQVADVDSVLLHTAGAAVAHLLCYPLVRSLLRDATRRDAVAAAARRSAAPGPSLTGVPGRSGTSGTSGTSRAG</sequence>
<keyword evidence="2" id="KW-0472">Membrane</keyword>
<dbReference type="PANTHER" id="PTHR36834:SF1">
    <property type="entry name" value="INTEGRAL MEMBRANE PROTEIN"/>
    <property type="match status" value="1"/>
</dbReference>
<evidence type="ECO:0000313" key="4">
    <source>
        <dbReference type="EMBL" id="MBB1256590.1"/>
    </source>
</evidence>
<comment type="caution">
    <text evidence="4">The sequence shown here is derived from an EMBL/GenBank/DDBJ whole genome shotgun (WGS) entry which is preliminary data.</text>
</comment>
<dbReference type="InterPro" id="IPR053150">
    <property type="entry name" value="Teicoplanin_resist-assoc"/>
</dbReference>
<reference evidence="5" key="1">
    <citation type="submission" date="2020-05" db="EMBL/GenBank/DDBJ databases">
        <title>Classification of alakaliphilic streptomycetes isolated from an alkaline soil next to Lonar Crater, India and a proposal for the recognition of Streptomyces alkaliterrae sp. nov.</title>
        <authorList>
            <person name="Golinska P."/>
        </authorList>
    </citation>
    <scope>NUCLEOTIDE SEQUENCE [LARGE SCALE GENOMIC DNA]</scope>
    <source>
        <strain evidence="5">OF3</strain>
    </source>
</reference>
<evidence type="ECO:0000256" key="2">
    <source>
        <dbReference type="SAM" id="Phobius"/>
    </source>
</evidence>
<protein>
    <submittedName>
        <fullName evidence="4">VanZ family protein</fullName>
    </submittedName>
</protein>
<feature type="region of interest" description="Disordered" evidence="1">
    <location>
        <begin position="160"/>
        <end position="191"/>
    </location>
</feature>
<organism evidence="4 5">
    <name type="scientific">Streptomyces alkaliterrae</name>
    <dbReference type="NCBI Taxonomy" id="2213162"/>
    <lineage>
        <taxon>Bacteria</taxon>
        <taxon>Bacillati</taxon>
        <taxon>Actinomycetota</taxon>
        <taxon>Actinomycetes</taxon>
        <taxon>Kitasatosporales</taxon>
        <taxon>Streptomycetaceae</taxon>
        <taxon>Streptomyces</taxon>
    </lineage>
</organism>
<feature type="transmembrane region" description="Helical" evidence="2">
    <location>
        <begin position="64"/>
        <end position="84"/>
    </location>
</feature>
<feature type="transmembrane region" description="Helical" evidence="2">
    <location>
        <begin position="12"/>
        <end position="34"/>
    </location>
</feature>
<feature type="domain" description="VanZ-like" evidence="3">
    <location>
        <begin position="24"/>
        <end position="142"/>
    </location>
</feature>
<dbReference type="PANTHER" id="PTHR36834">
    <property type="entry name" value="MEMBRANE PROTEIN-RELATED"/>
    <property type="match status" value="1"/>
</dbReference>
<dbReference type="Pfam" id="PF04892">
    <property type="entry name" value="VanZ"/>
    <property type="match status" value="1"/>
</dbReference>
<accession>A0A7W3WR33</accession>
<evidence type="ECO:0000313" key="5">
    <source>
        <dbReference type="Proteomes" id="UP000525686"/>
    </source>
</evidence>
<evidence type="ECO:0000256" key="1">
    <source>
        <dbReference type="SAM" id="MobiDB-lite"/>
    </source>
</evidence>
<name>A0A7W3WR33_9ACTN</name>
<proteinExistence type="predicted"/>
<feature type="compositionally biased region" description="Low complexity" evidence="1">
    <location>
        <begin position="178"/>
        <end position="191"/>
    </location>
</feature>
<feature type="transmembrane region" description="Helical" evidence="2">
    <location>
        <begin position="96"/>
        <end position="115"/>
    </location>
</feature>
<evidence type="ECO:0000259" key="3">
    <source>
        <dbReference type="Pfam" id="PF04892"/>
    </source>
</evidence>
<dbReference type="InterPro" id="IPR006976">
    <property type="entry name" value="VanZ-like"/>
</dbReference>
<keyword evidence="2" id="KW-1133">Transmembrane helix</keyword>
<dbReference type="Proteomes" id="UP000525686">
    <property type="component" value="Unassembled WGS sequence"/>
</dbReference>